<evidence type="ECO:0000313" key="1">
    <source>
        <dbReference type="EMBL" id="SHK45243.1"/>
    </source>
</evidence>
<organism evidence="1 2">
    <name type="scientific">Chryseobacterium polytrichastri</name>
    <dbReference type="NCBI Taxonomy" id="1302687"/>
    <lineage>
        <taxon>Bacteria</taxon>
        <taxon>Pseudomonadati</taxon>
        <taxon>Bacteroidota</taxon>
        <taxon>Flavobacteriia</taxon>
        <taxon>Flavobacteriales</taxon>
        <taxon>Weeksellaceae</taxon>
        <taxon>Chryseobacterium group</taxon>
        <taxon>Chryseobacterium</taxon>
    </lineage>
</organism>
<gene>
    <name evidence="1" type="ORF">SAMN05444267_100452</name>
</gene>
<dbReference type="Proteomes" id="UP000184364">
    <property type="component" value="Unassembled WGS sequence"/>
</dbReference>
<keyword evidence="2" id="KW-1185">Reference proteome</keyword>
<name>A0A1M6SKL8_9FLAO</name>
<dbReference type="STRING" id="1302687.SAMN05444267_100452"/>
<sequence>MNIWKKDWNKKFKNTINKMTATFFEIQEKFREWLEKNHSTEKELLVGFYKVGSKKPTMSWSESVDQALCFGWIDGVRKSIDEESYSIRFTPRKSTSIWSAINIKKVEDLTKAGLMKPEGLKAFELRKEEKSAIYSHETEVATLDPIYEKQFKAHQKAWEFFNNQAPSYKKVMLHWIMSAKQEKTRISRLEKTIKESELGKRIQ</sequence>
<accession>A0A1M6SKL8</accession>
<reference evidence="2" key="1">
    <citation type="submission" date="2016-11" db="EMBL/GenBank/DDBJ databases">
        <authorList>
            <person name="Varghese N."/>
            <person name="Submissions S."/>
        </authorList>
    </citation>
    <scope>NUCLEOTIDE SEQUENCE [LARGE SCALE GENOMIC DNA]</scope>
    <source>
        <strain evidence="2">DSM 26899</strain>
    </source>
</reference>
<proteinExistence type="predicted"/>
<dbReference type="Pfam" id="PF13376">
    <property type="entry name" value="OmdA"/>
    <property type="match status" value="1"/>
</dbReference>
<dbReference type="EMBL" id="FRAV01000004">
    <property type="protein sequence ID" value="SHK45243.1"/>
    <property type="molecule type" value="Genomic_DNA"/>
</dbReference>
<evidence type="ECO:0000313" key="2">
    <source>
        <dbReference type="Proteomes" id="UP000184364"/>
    </source>
</evidence>
<protein>
    <submittedName>
        <fullName evidence="1">Uncharacterized conserved protein YdeI, YjbR/CyaY-like superfamily, DUF1801 family</fullName>
    </submittedName>
</protein>
<dbReference type="AlphaFoldDB" id="A0A1M6SKL8"/>